<protein>
    <recommendedName>
        <fullName evidence="1">DUF397 domain-containing protein</fullName>
    </recommendedName>
</protein>
<feature type="domain" description="DUF397" evidence="1">
    <location>
        <begin position="6"/>
        <end position="57"/>
    </location>
</feature>
<dbReference type="EMBL" id="BMUT01000004">
    <property type="protein sequence ID" value="GGX77432.1"/>
    <property type="molecule type" value="Genomic_DNA"/>
</dbReference>
<sequence>MIAEPSWVKSSYSGTDGDVCVEVACLPQAVRIRDSKRKDGPQLAIAPHTWEAFVAHVQVD</sequence>
<reference evidence="3" key="1">
    <citation type="journal article" date="2019" name="Int. J. Syst. Evol. Microbiol.">
        <title>The Global Catalogue of Microorganisms (GCM) 10K type strain sequencing project: providing services to taxonomists for standard genome sequencing and annotation.</title>
        <authorList>
            <consortium name="The Broad Institute Genomics Platform"/>
            <consortium name="The Broad Institute Genome Sequencing Center for Infectious Disease"/>
            <person name="Wu L."/>
            <person name="Ma J."/>
        </authorList>
    </citation>
    <scope>NUCLEOTIDE SEQUENCE [LARGE SCALE GENOMIC DNA]</scope>
    <source>
        <strain evidence="3">JCM 4586</strain>
    </source>
</reference>
<evidence type="ECO:0000259" key="1">
    <source>
        <dbReference type="Pfam" id="PF04149"/>
    </source>
</evidence>
<keyword evidence="3" id="KW-1185">Reference proteome</keyword>
<dbReference type="Pfam" id="PF04149">
    <property type="entry name" value="DUF397"/>
    <property type="match status" value="1"/>
</dbReference>
<gene>
    <name evidence="2" type="ORF">GCM10010324_23670</name>
</gene>
<dbReference type="InterPro" id="IPR007278">
    <property type="entry name" value="DUF397"/>
</dbReference>
<evidence type="ECO:0000313" key="2">
    <source>
        <dbReference type="EMBL" id="GGX77432.1"/>
    </source>
</evidence>
<organism evidence="2 3">
    <name type="scientific">Streptomyces hiroshimensis</name>
    <dbReference type="NCBI Taxonomy" id="66424"/>
    <lineage>
        <taxon>Bacteria</taxon>
        <taxon>Bacillati</taxon>
        <taxon>Actinomycetota</taxon>
        <taxon>Actinomycetes</taxon>
        <taxon>Kitasatosporales</taxon>
        <taxon>Streptomycetaceae</taxon>
        <taxon>Streptomyces</taxon>
    </lineage>
</organism>
<proteinExistence type="predicted"/>
<name>A0ABQ2YAG5_9ACTN</name>
<dbReference type="Proteomes" id="UP000659223">
    <property type="component" value="Unassembled WGS sequence"/>
</dbReference>
<evidence type="ECO:0000313" key="3">
    <source>
        <dbReference type="Proteomes" id="UP000659223"/>
    </source>
</evidence>
<comment type="caution">
    <text evidence="2">The sequence shown here is derived from an EMBL/GenBank/DDBJ whole genome shotgun (WGS) entry which is preliminary data.</text>
</comment>
<accession>A0ABQ2YAG5</accession>
<dbReference type="RefSeq" id="WP_190021621.1">
    <property type="nucleotide sequence ID" value="NZ_BMUT01000004.1"/>
</dbReference>